<dbReference type="CDD" id="cd18787">
    <property type="entry name" value="SF2_C_DEAD"/>
    <property type="match status" value="1"/>
</dbReference>
<keyword evidence="1 7" id="KW-0547">Nucleotide-binding</keyword>
<feature type="region of interest" description="Disordered" evidence="8">
    <location>
        <begin position="525"/>
        <end position="586"/>
    </location>
</feature>
<keyword evidence="3 7" id="KW-0347">Helicase</keyword>
<organism evidence="12">
    <name type="scientific">Fonticula alba</name>
    <name type="common">Slime mold</name>
    <dbReference type="NCBI Taxonomy" id="691883"/>
    <lineage>
        <taxon>Eukaryota</taxon>
        <taxon>Rotosphaerida</taxon>
        <taxon>Fonticulaceae</taxon>
        <taxon>Fonticula</taxon>
    </lineage>
</organism>
<feature type="short sequence motif" description="Q motif" evidence="6">
    <location>
        <begin position="70"/>
        <end position="99"/>
    </location>
</feature>
<dbReference type="Proteomes" id="UP000030693">
    <property type="component" value="Unassembled WGS sequence"/>
</dbReference>
<dbReference type="GO" id="GO:0016787">
    <property type="term" value="F:hydrolase activity"/>
    <property type="evidence" value="ECO:0007669"/>
    <property type="project" value="UniProtKB-KW"/>
</dbReference>
<feature type="domain" description="Helicase ATP-binding" evidence="9">
    <location>
        <begin position="102"/>
        <end position="294"/>
    </location>
</feature>
<feature type="compositionally biased region" description="Gly residues" evidence="8">
    <location>
        <begin position="869"/>
        <end position="879"/>
    </location>
</feature>
<dbReference type="InterPro" id="IPR001650">
    <property type="entry name" value="Helicase_C-like"/>
</dbReference>
<dbReference type="InterPro" id="IPR027417">
    <property type="entry name" value="P-loop_NTPase"/>
</dbReference>
<gene>
    <name evidence="12" type="ORF">H696_04010</name>
</gene>
<dbReference type="PROSITE" id="PS51192">
    <property type="entry name" value="HELICASE_ATP_BIND_1"/>
    <property type="match status" value="1"/>
</dbReference>
<name>A0A058Z5N3_FONAL</name>
<feature type="domain" description="Helicase C-terminal" evidence="10">
    <location>
        <begin position="585"/>
        <end position="736"/>
    </location>
</feature>
<feature type="compositionally biased region" description="Low complexity" evidence="8">
    <location>
        <begin position="541"/>
        <end position="555"/>
    </location>
</feature>
<feature type="compositionally biased region" description="Low complexity" evidence="8">
    <location>
        <begin position="421"/>
        <end position="446"/>
    </location>
</feature>
<reference evidence="12" key="1">
    <citation type="submission" date="2013-04" db="EMBL/GenBank/DDBJ databases">
        <title>The Genome Sequence of Fonticula alba ATCC 38817.</title>
        <authorList>
            <consortium name="The Broad Institute Genomics Platform"/>
            <person name="Russ C."/>
            <person name="Cuomo C."/>
            <person name="Burger G."/>
            <person name="Gray M.W."/>
            <person name="Holland P.W.H."/>
            <person name="King N."/>
            <person name="Lang F.B.F."/>
            <person name="Roger A.J."/>
            <person name="Ruiz-Trillo I."/>
            <person name="Brown M."/>
            <person name="Walker B."/>
            <person name="Young S."/>
            <person name="Zeng Q."/>
            <person name="Gargeya S."/>
            <person name="Fitzgerald M."/>
            <person name="Haas B."/>
            <person name="Abouelleil A."/>
            <person name="Allen A.W."/>
            <person name="Alvarado L."/>
            <person name="Arachchi H.M."/>
            <person name="Berlin A.M."/>
            <person name="Chapman S.B."/>
            <person name="Gainer-Dewar J."/>
            <person name="Goldberg J."/>
            <person name="Griggs A."/>
            <person name="Gujja S."/>
            <person name="Hansen M."/>
            <person name="Howarth C."/>
            <person name="Imamovic A."/>
            <person name="Ireland A."/>
            <person name="Larimer J."/>
            <person name="McCowan C."/>
            <person name="Murphy C."/>
            <person name="Pearson M."/>
            <person name="Poon T.W."/>
            <person name="Priest M."/>
            <person name="Roberts A."/>
            <person name="Saif S."/>
            <person name="Shea T."/>
            <person name="Sisk P."/>
            <person name="Sykes S."/>
            <person name="Wortman J."/>
            <person name="Nusbaum C."/>
            <person name="Birren B."/>
        </authorList>
    </citation>
    <scope>NUCLEOTIDE SEQUENCE [LARGE SCALE GENOMIC DNA]</scope>
    <source>
        <strain evidence="12">ATCC 38817</strain>
    </source>
</reference>
<dbReference type="SMART" id="SM00487">
    <property type="entry name" value="DEXDc"/>
    <property type="match status" value="1"/>
</dbReference>
<keyword evidence="4 7" id="KW-0067">ATP-binding</keyword>
<dbReference type="AlphaFoldDB" id="A0A058Z5N3"/>
<dbReference type="InterPro" id="IPR011545">
    <property type="entry name" value="DEAD/DEAH_box_helicase_dom"/>
</dbReference>
<sequence>MPPGKKPAPSLDDWADDLPEAVLKQAAAQAGPARAVVSSLFTNNPTLAKRSDPLPDVSTLERTNAALAEANFDTMGLDPRVVRALRDRLGVQRPTAIQHQAIPAILSGQDVIMRAQTGSGKTLSFLLPILQHLLTLSPQVSRGDGALCMVIVPTRELAAQTQAVLERLIQAAGCVWIVSGALAGGERRKAEKARLRRGLNIVIGTPGRLKDHLDRTAGMDLSQVGWVVLDEADLLLDLGFEKDVREILKTIDERRAVRRIGVPRDRRQTILCSATISKRLQAITQSAMESPVYISTDETLVAGAQPAPDAEAASTTAPMVIEPAPDMAPDAGSDVAGDAPSKEGEDAKMVDTELGERFHVPAQLLQIYYELPTKLRLVTLVTLLQSRLGVTEDQLQRLDQTLAAQAASETAGPEGADADSTSKPTAATPKPAGTAPKSAAALAAEKALGKRPSATDKPATDGAPPAAEPADPALGFADPKRGIVFLSTTDSVDFHFALLTHAASRPVRIDNSGAVVLFGEKPADGEAAGDGSGSDSDDDAAAAGAQGSSASGPADPDQGASLFDSDEEDGGAAGGGSRAARARRQGRARHIAELSSSFDPVTGKPLQRQAALTLSAWATAPILGGARVYRLHGDMAQADRMATFRAYREGAARGEAAVLLCSDVAARGVDLPQVDFVVQYDVATSVRDYVHRIGRTARAGREGTSIVFLMPHEAAGYTEFLRTNHELVLLRSDYEAMLIGTWGGRAKRAHRLAVKQAVDRAQRRAGPTARLKHEERERIRRAVRMPDWRELLTGLQRSFERQTSHRAFHKLSVRALRSYIRAYATHPKAMRAFFHPKQLHLGHLAKSFGLVDAPSRFAAGKGKAAKAASGGGGAGGGGSSHSASAGKKSAKALAAAENAGTAAIAAHEYNRLSFVKPVHVAREEVKRAKRKAASDEFGISAGIGGMLSGPMTRKAKKQR</sequence>
<dbReference type="Pfam" id="PF00271">
    <property type="entry name" value="Helicase_C"/>
    <property type="match status" value="1"/>
</dbReference>
<evidence type="ECO:0000259" key="11">
    <source>
        <dbReference type="PROSITE" id="PS51195"/>
    </source>
</evidence>
<evidence type="ECO:0000256" key="6">
    <source>
        <dbReference type="PROSITE-ProRule" id="PRU00552"/>
    </source>
</evidence>
<comment type="domain">
    <text evidence="7">The Q motif is unique to and characteristic of the DEAD box family of RNA helicases and controls ATP binding and hydrolysis.</text>
</comment>
<dbReference type="EMBL" id="KB932206">
    <property type="protein sequence ID" value="KCV69589.1"/>
    <property type="molecule type" value="Genomic_DNA"/>
</dbReference>
<dbReference type="RefSeq" id="XP_009496154.1">
    <property type="nucleotide sequence ID" value="XM_009497879.1"/>
</dbReference>
<evidence type="ECO:0000256" key="3">
    <source>
        <dbReference type="ARBA" id="ARBA00022806"/>
    </source>
</evidence>
<dbReference type="OMA" id="APREAHE"/>
<evidence type="ECO:0000256" key="8">
    <source>
        <dbReference type="SAM" id="MobiDB-lite"/>
    </source>
</evidence>
<feature type="region of interest" description="Disordered" evidence="8">
    <location>
        <begin position="405"/>
        <end position="475"/>
    </location>
</feature>
<dbReference type="EC" id="3.6.4.13" evidence="7"/>
<keyword evidence="13" id="KW-1185">Reference proteome</keyword>
<dbReference type="SMART" id="SM00490">
    <property type="entry name" value="HELICc"/>
    <property type="match status" value="1"/>
</dbReference>
<evidence type="ECO:0000256" key="2">
    <source>
        <dbReference type="ARBA" id="ARBA00022801"/>
    </source>
</evidence>
<feature type="region of interest" description="Disordered" evidence="8">
    <location>
        <begin position="865"/>
        <end position="885"/>
    </location>
</feature>
<evidence type="ECO:0000256" key="4">
    <source>
        <dbReference type="ARBA" id="ARBA00022840"/>
    </source>
</evidence>
<dbReference type="GeneID" id="20528735"/>
<dbReference type="GO" id="GO:0003723">
    <property type="term" value="F:RNA binding"/>
    <property type="evidence" value="ECO:0007669"/>
    <property type="project" value="UniProtKB-UniRule"/>
</dbReference>
<dbReference type="STRING" id="691883.A0A058Z5N3"/>
<evidence type="ECO:0000313" key="13">
    <source>
        <dbReference type="Proteomes" id="UP000030693"/>
    </source>
</evidence>
<dbReference type="InterPro" id="IPR014014">
    <property type="entry name" value="RNA_helicase_DEAD_Q_motif"/>
</dbReference>
<dbReference type="eggNOG" id="KOG0348">
    <property type="taxonomic scope" value="Eukaryota"/>
</dbReference>
<dbReference type="PANTHER" id="PTHR24031">
    <property type="entry name" value="RNA HELICASE"/>
    <property type="match status" value="1"/>
</dbReference>
<dbReference type="PROSITE" id="PS51195">
    <property type="entry name" value="Q_MOTIF"/>
    <property type="match status" value="1"/>
</dbReference>
<accession>A0A058Z5N3</accession>
<evidence type="ECO:0000259" key="10">
    <source>
        <dbReference type="PROSITE" id="PS51194"/>
    </source>
</evidence>
<feature type="domain" description="DEAD-box RNA helicase Q" evidence="11">
    <location>
        <begin position="70"/>
        <end position="99"/>
    </location>
</feature>
<proteinExistence type="inferred from homology"/>
<comment type="function">
    <text evidence="7">RNA helicase.</text>
</comment>
<dbReference type="Gene3D" id="3.40.50.300">
    <property type="entry name" value="P-loop containing nucleotide triphosphate hydrolases"/>
    <property type="match status" value="2"/>
</dbReference>
<keyword evidence="5 7" id="KW-0694">RNA-binding</keyword>
<evidence type="ECO:0000256" key="7">
    <source>
        <dbReference type="RuleBase" id="RU365068"/>
    </source>
</evidence>
<evidence type="ECO:0000313" key="12">
    <source>
        <dbReference type="EMBL" id="KCV69589.1"/>
    </source>
</evidence>
<comment type="catalytic activity">
    <reaction evidence="7">
        <text>ATP + H2O = ADP + phosphate + H(+)</text>
        <dbReference type="Rhea" id="RHEA:13065"/>
        <dbReference type="ChEBI" id="CHEBI:15377"/>
        <dbReference type="ChEBI" id="CHEBI:15378"/>
        <dbReference type="ChEBI" id="CHEBI:30616"/>
        <dbReference type="ChEBI" id="CHEBI:43474"/>
        <dbReference type="ChEBI" id="CHEBI:456216"/>
        <dbReference type="EC" id="3.6.4.13"/>
    </reaction>
</comment>
<protein>
    <recommendedName>
        <fullName evidence="7">ATP-dependent RNA helicase</fullName>
        <ecNumber evidence="7">3.6.4.13</ecNumber>
    </recommendedName>
</protein>
<dbReference type="SMART" id="SM01178">
    <property type="entry name" value="DUF4217"/>
    <property type="match status" value="1"/>
</dbReference>
<evidence type="ECO:0000256" key="5">
    <source>
        <dbReference type="ARBA" id="ARBA00022884"/>
    </source>
</evidence>
<evidence type="ECO:0000259" key="9">
    <source>
        <dbReference type="PROSITE" id="PS51192"/>
    </source>
</evidence>
<dbReference type="SUPFAM" id="SSF52540">
    <property type="entry name" value="P-loop containing nucleoside triphosphate hydrolases"/>
    <property type="match status" value="2"/>
</dbReference>
<keyword evidence="2 7" id="KW-0378">Hydrolase</keyword>
<feature type="region of interest" description="Disordered" evidence="8">
    <location>
        <begin position="322"/>
        <end position="347"/>
    </location>
</feature>
<dbReference type="Pfam" id="PF00270">
    <property type="entry name" value="DEAD"/>
    <property type="match status" value="1"/>
</dbReference>
<dbReference type="GO" id="GO:0005524">
    <property type="term" value="F:ATP binding"/>
    <property type="evidence" value="ECO:0007669"/>
    <property type="project" value="UniProtKB-UniRule"/>
</dbReference>
<dbReference type="OrthoDB" id="422663at2759"/>
<dbReference type="InterPro" id="IPR025313">
    <property type="entry name" value="SPB4-like_CTE"/>
</dbReference>
<dbReference type="GO" id="GO:0003724">
    <property type="term" value="F:RNA helicase activity"/>
    <property type="evidence" value="ECO:0007669"/>
    <property type="project" value="UniProtKB-EC"/>
</dbReference>
<dbReference type="InterPro" id="IPR014001">
    <property type="entry name" value="Helicase_ATP-bd"/>
</dbReference>
<dbReference type="Pfam" id="PF13959">
    <property type="entry name" value="CTE_SPB4"/>
    <property type="match status" value="1"/>
</dbReference>
<dbReference type="PROSITE" id="PS51194">
    <property type="entry name" value="HELICASE_CTER"/>
    <property type="match status" value="1"/>
</dbReference>
<feature type="compositionally biased region" description="Low complexity" evidence="8">
    <location>
        <begin position="460"/>
        <end position="473"/>
    </location>
</feature>
<evidence type="ECO:0000256" key="1">
    <source>
        <dbReference type="ARBA" id="ARBA00022741"/>
    </source>
</evidence>
<comment type="similarity">
    <text evidence="7">Belongs to the DEAD box helicase family.</text>
</comment>